<dbReference type="Gene3D" id="3.40.50.300">
    <property type="entry name" value="P-loop containing nucleotide triphosphate hydrolases"/>
    <property type="match status" value="1"/>
</dbReference>
<dbReference type="InterPro" id="IPR003593">
    <property type="entry name" value="AAA+_ATPase"/>
</dbReference>
<evidence type="ECO:0000256" key="1">
    <source>
        <dbReference type="ARBA" id="ARBA00022741"/>
    </source>
</evidence>
<dbReference type="InterPro" id="IPR015854">
    <property type="entry name" value="ABC_transpr_LolD-like"/>
</dbReference>
<dbReference type="PROSITE" id="PS50893">
    <property type="entry name" value="ABC_TRANSPORTER_2"/>
    <property type="match status" value="1"/>
</dbReference>
<sequence length="227" mass="24227">MAETVVVPVAEHTGAPRVVARDLTYGYRRDVPVLDGVDLDLRPGEVVALTGPSGRGKSTLLYLLAGLLRPWSGTVRLDGVDLGELADAERSLLRARTCGFVFQDVVLDPRRRILDSVLEPARYAGHPPKRWVPRALGLLESMGVALQADARPGEVSGGQAQRIGVCRALLMEPGVVFADEPTGNLDHASAEAVLDALDGAARRGAVVVIATHDDRVVDRCTSRVVLS</sequence>
<dbReference type="InterPro" id="IPR027417">
    <property type="entry name" value="P-loop_NTPase"/>
</dbReference>
<keyword evidence="2 4" id="KW-0067">ATP-binding</keyword>
<dbReference type="AlphaFoldDB" id="A0A8H9KQA0"/>
<dbReference type="RefSeq" id="WP_229708314.1">
    <property type="nucleotide sequence ID" value="NZ_BMEA01000001.1"/>
</dbReference>
<dbReference type="PANTHER" id="PTHR24220">
    <property type="entry name" value="IMPORT ATP-BINDING PROTEIN"/>
    <property type="match status" value="1"/>
</dbReference>
<dbReference type="SUPFAM" id="SSF52540">
    <property type="entry name" value="P-loop containing nucleoside triphosphate hydrolases"/>
    <property type="match status" value="1"/>
</dbReference>
<dbReference type="PROSITE" id="PS00211">
    <property type="entry name" value="ABC_TRANSPORTER_1"/>
    <property type="match status" value="1"/>
</dbReference>
<dbReference type="GO" id="GO:0005886">
    <property type="term" value="C:plasma membrane"/>
    <property type="evidence" value="ECO:0007669"/>
    <property type="project" value="TreeGrafter"/>
</dbReference>
<evidence type="ECO:0000256" key="2">
    <source>
        <dbReference type="ARBA" id="ARBA00022840"/>
    </source>
</evidence>
<dbReference type="EMBL" id="BMEA01000001">
    <property type="protein sequence ID" value="GGB71427.1"/>
    <property type="molecule type" value="Genomic_DNA"/>
</dbReference>
<name>A0A8H9KQA0_9MICO</name>
<dbReference type="InterPro" id="IPR017871">
    <property type="entry name" value="ABC_transporter-like_CS"/>
</dbReference>
<evidence type="ECO:0000259" key="3">
    <source>
        <dbReference type="PROSITE" id="PS50893"/>
    </source>
</evidence>
<dbReference type="GO" id="GO:0005524">
    <property type="term" value="F:ATP binding"/>
    <property type="evidence" value="ECO:0007669"/>
    <property type="project" value="UniProtKB-KW"/>
</dbReference>
<dbReference type="Pfam" id="PF00005">
    <property type="entry name" value="ABC_tran"/>
    <property type="match status" value="1"/>
</dbReference>
<organism evidence="4 5">
    <name type="scientific">Knoellia flava</name>
    <dbReference type="NCBI Taxonomy" id="913969"/>
    <lineage>
        <taxon>Bacteria</taxon>
        <taxon>Bacillati</taxon>
        <taxon>Actinomycetota</taxon>
        <taxon>Actinomycetes</taxon>
        <taxon>Micrococcales</taxon>
        <taxon>Intrasporangiaceae</taxon>
        <taxon>Knoellia</taxon>
    </lineage>
</organism>
<evidence type="ECO:0000313" key="4">
    <source>
        <dbReference type="EMBL" id="GGB71427.1"/>
    </source>
</evidence>
<comment type="caution">
    <text evidence="4">The sequence shown here is derived from an EMBL/GenBank/DDBJ whole genome shotgun (WGS) entry which is preliminary data.</text>
</comment>
<dbReference type="Proteomes" id="UP000628079">
    <property type="component" value="Unassembled WGS sequence"/>
</dbReference>
<keyword evidence="1" id="KW-0547">Nucleotide-binding</keyword>
<gene>
    <name evidence="4" type="ORF">GCM10011314_08480</name>
</gene>
<feature type="domain" description="ABC transporter" evidence="3">
    <location>
        <begin position="18"/>
        <end position="226"/>
    </location>
</feature>
<dbReference type="SMART" id="SM00382">
    <property type="entry name" value="AAA"/>
    <property type="match status" value="1"/>
</dbReference>
<dbReference type="GO" id="GO:0022857">
    <property type="term" value="F:transmembrane transporter activity"/>
    <property type="evidence" value="ECO:0007669"/>
    <property type="project" value="TreeGrafter"/>
</dbReference>
<accession>A0A8H9KQA0</accession>
<evidence type="ECO:0000313" key="5">
    <source>
        <dbReference type="Proteomes" id="UP000628079"/>
    </source>
</evidence>
<reference evidence="4" key="1">
    <citation type="journal article" date="2014" name="Int. J. Syst. Evol. Microbiol.">
        <title>Complete genome sequence of Corynebacterium casei LMG S-19264T (=DSM 44701T), isolated from a smear-ripened cheese.</title>
        <authorList>
            <consortium name="US DOE Joint Genome Institute (JGI-PGF)"/>
            <person name="Walter F."/>
            <person name="Albersmeier A."/>
            <person name="Kalinowski J."/>
            <person name="Ruckert C."/>
        </authorList>
    </citation>
    <scope>NUCLEOTIDE SEQUENCE</scope>
    <source>
        <strain evidence="4">CGMCC 1.10749</strain>
    </source>
</reference>
<dbReference type="InterPro" id="IPR003439">
    <property type="entry name" value="ABC_transporter-like_ATP-bd"/>
</dbReference>
<protein>
    <submittedName>
        <fullName evidence="4">ABC transporter ATP-binding protein</fullName>
    </submittedName>
</protein>
<proteinExistence type="predicted"/>
<reference evidence="4" key="2">
    <citation type="submission" date="2020-09" db="EMBL/GenBank/DDBJ databases">
        <authorList>
            <person name="Sun Q."/>
            <person name="Zhou Y."/>
        </authorList>
    </citation>
    <scope>NUCLEOTIDE SEQUENCE</scope>
    <source>
        <strain evidence="4">CGMCC 1.10749</strain>
    </source>
</reference>
<dbReference type="GO" id="GO:0016887">
    <property type="term" value="F:ATP hydrolysis activity"/>
    <property type="evidence" value="ECO:0007669"/>
    <property type="project" value="InterPro"/>
</dbReference>